<comment type="caution">
    <text evidence="8">The sequence shown here is derived from an EMBL/GenBank/DDBJ whole genome shotgun (WGS) entry which is preliminary data.</text>
</comment>
<dbReference type="Gene3D" id="1.25.40.390">
    <property type="match status" value="1"/>
</dbReference>
<reference evidence="8 9" key="1">
    <citation type="submission" date="2013-09" db="EMBL/GenBank/DDBJ databases">
        <authorList>
            <person name="Zeng Z."/>
            <person name="Chen C."/>
        </authorList>
    </citation>
    <scope>NUCLEOTIDE SEQUENCE [LARGE SCALE GENOMIC DNA]</scope>
    <source>
        <strain evidence="8 9">WB 3.3-2</strain>
    </source>
</reference>
<evidence type="ECO:0000259" key="6">
    <source>
        <dbReference type="Pfam" id="PF07980"/>
    </source>
</evidence>
<gene>
    <name evidence="8" type="ORF">Q765_11675</name>
</gene>
<dbReference type="GO" id="GO:0009279">
    <property type="term" value="C:cell outer membrane"/>
    <property type="evidence" value="ECO:0007669"/>
    <property type="project" value="UniProtKB-SubCell"/>
</dbReference>
<sequence length="517" mass="58202">MKKTILFISLLFAAVGCDDELNIANPNYSTTESFWQTEEHAVKGVNAIYNSFIVDGSYMRMTPALTDGRGDDFKGDSPWLDLVQVANFTILPTSGPITWMWSAYYQAIYRANQVIEYVPAIEMDEAVKARCIGQAHFLRGLAYFNLVTNYEKVPLITSVPTNVTEYYNATASNEQIWAQIIADFTAAQTMLPVSYQDLSGLDTNQIGRATKGAATGFLGKSYLYTQKWAQAAAEFNKLINGPELNVYSLTANYKDNFGPYTENNSESLFEIQFQTGSGTIKNYGGEPSSAWMQVSSVGHTYAMEGYGYSDFLPTRWIYDEYKQERTVDGHLDPRLLVSIASYEPSENSITVYNGAPWVNPQGNIYPRKYTHDGFGVSTESQGGVEYSEINYRLMRYADVLLMYAEALNEQGQTAQAYQYIQQVRSRANLPNLAVTRPGMSQSQMRDQLAHERALELSIESIRIHDIIRWGWLYNAEKLTLLKSHDSDFETWTPGKEYLPIPQAELDVNPNALPNSAN</sequence>
<dbReference type="RefSeq" id="WP_020211825.1">
    <property type="nucleotide sequence ID" value="NZ_JRLX01000011.1"/>
</dbReference>
<dbReference type="SUPFAM" id="SSF48452">
    <property type="entry name" value="TPR-like"/>
    <property type="match status" value="1"/>
</dbReference>
<dbReference type="OrthoDB" id="5694214at2"/>
<evidence type="ECO:0000256" key="4">
    <source>
        <dbReference type="ARBA" id="ARBA00023136"/>
    </source>
</evidence>
<dbReference type="STRING" id="1121895.GCA_000378485_00698"/>
<evidence type="ECO:0000256" key="3">
    <source>
        <dbReference type="ARBA" id="ARBA00022729"/>
    </source>
</evidence>
<comment type="similarity">
    <text evidence="2">Belongs to the SusD family.</text>
</comment>
<dbReference type="InterPro" id="IPR012944">
    <property type="entry name" value="SusD_RagB_dom"/>
</dbReference>
<dbReference type="CDD" id="cd08977">
    <property type="entry name" value="SusD"/>
    <property type="match status" value="1"/>
</dbReference>
<evidence type="ECO:0000313" key="8">
    <source>
        <dbReference type="EMBL" id="KGO86235.1"/>
    </source>
</evidence>
<dbReference type="Pfam" id="PF07980">
    <property type="entry name" value="SusD_RagB"/>
    <property type="match status" value="1"/>
</dbReference>
<evidence type="ECO:0000259" key="7">
    <source>
        <dbReference type="Pfam" id="PF14322"/>
    </source>
</evidence>
<accession>A0A0A2MD78</accession>
<comment type="subcellular location">
    <subcellularLocation>
        <location evidence="1">Cell outer membrane</location>
    </subcellularLocation>
</comment>
<dbReference type="Proteomes" id="UP000030152">
    <property type="component" value="Unassembled WGS sequence"/>
</dbReference>
<keyword evidence="4" id="KW-0472">Membrane</keyword>
<feature type="domain" description="SusD-like N-terminal" evidence="7">
    <location>
        <begin position="84"/>
        <end position="223"/>
    </location>
</feature>
<dbReference type="Pfam" id="PF14322">
    <property type="entry name" value="SusD-like_3"/>
    <property type="match status" value="1"/>
</dbReference>
<evidence type="ECO:0000256" key="5">
    <source>
        <dbReference type="ARBA" id="ARBA00023237"/>
    </source>
</evidence>
<dbReference type="AlphaFoldDB" id="A0A0A2MD78"/>
<name>A0A0A2MD78_9FLAO</name>
<evidence type="ECO:0000313" key="9">
    <source>
        <dbReference type="Proteomes" id="UP000030152"/>
    </source>
</evidence>
<keyword evidence="5" id="KW-0998">Cell outer membrane</keyword>
<dbReference type="EMBL" id="JRLX01000011">
    <property type="protein sequence ID" value="KGO86235.1"/>
    <property type="molecule type" value="Genomic_DNA"/>
</dbReference>
<protein>
    <submittedName>
        <fullName evidence="8">SusD/RagB family protein</fullName>
    </submittedName>
</protein>
<evidence type="ECO:0000256" key="2">
    <source>
        <dbReference type="ARBA" id="ARBA00006275"/>
    </source>
</evidence>
<dbReference type="eggNOG" id="COG0702">
    <property type="taxonomic scope" value="Bacteria"/>
</dbReference>
<dbReference type="InterPro" id="IPR033985">
    <property type="entry name" value="SusD-like_N"/>
</dbReference>
<dbReference type="PROSITE" id="PS51257">
    <property type="entry name" value="PROKAR_LIPOPROTEIN"/>
    <property type="match status" value="1"/>
</dbReference>
<evidence type="ECO:0000256" key="1">
    <source>
        <dbReference type="ARBA" id="ARBA00004442"/>
    </source>
</evidence>
<feature type="domain" description="RagB/SusD" evidence="6">
    <location>
        <begin position="266"/>
        <end position="510"/>
    </location>
</feature>
<keyword evidence="3" id="KW-0732">Signal</keyword>
<keyword evidence="9" id="KW-1185">Reference proteome</keyword>
<organism evidence="8 9">
    <name type="scientific">Flavobacterium rivuli WB 3.3-2 = DSM 21788</name>
    <dbReference type="NCBI Taxonomy" id="1121895"/>
    <lineage>
        <taxon>Bacteria</taxon>
        <taxon>Pseudomonadati</taxon>
        <taxon>Bacteroidota</taxon>
        <taxon>Flavobacteriia</taxon>
        <taxon>Flavobacteriales</taxon>
        <taxon>Flavobacteriaceae</taxon>
        <taxon>Flavobacterium</taxon>
    </lineage>
</organism>
<dbReference type="InterPro" id="IPR011990">
    <property type="entry name" value="TPR-like_helical_dom_sf"/>
</dbReference>
<proteinExistence type="inferred from homology"/>